<feature type="domain" description="Ubiquitin-like" evidence="6">
    <location>
        <begin position="1"/>
        <end position="79"/>
    </location>
</feature>
<dbReference type="Pfam" id="PF09668">
    <property type="entry name" value="Asp_protease"/>
    <property type="match status" value="1"/>
</dbReference>
<comment type="similarity">
    <text evidence="1">Belongs to the DDI1 family.</text>
</comment>
<accession>A0A5N6L307</accession>
<feature type="compositionally biased region" description="Low complexity" evidence="5">
    <location>
        <begin position="78"/>
        <end position="92"/>
    </location>
</feature>
<dbReference type="InterPro" id="IPR019103">
    <property type="entry name" value="Peptidase_aspartic_DDI1-type"/>
</dbReference>
<comment type="caution">
    <text evidence="7">The sequence shown here is derived from an EMBL/GenBank/DDBJ whole genome shotgun (WGS) entry which is preliminary data.</text>
</comment>
<evidence type="ECO:0000256" key="3">
    <source>
        <dbReference type="ARBA" id="ARBA00022750"/>
    </source>
</evidence>
<protein>
    <recommendedName>
        <fullName evidence="6">Ubiquitin-like domain-containing protein</fullName>
    </recommendedName>
</protein>
<dbReference type="Gene3D" id="3.10.20.90">
    <property type="entry name" value="Phosphatidylinositol 3-kinase Catalytic Subunit, Chain A, domain 1"/>
    <property type="match status" value="1"/>
</dbReference>
<proteinExistence type="inferred from homology"/>
<dbReference type="Proteomes" id="UP000327013">
    <property type="component" value="Unassembled WGS sequence"/>
</dbReference>
<keyword evidence="3" id="KW-0064">Aspartyl protease</keyword>
<dbReference type="CDD" id="cd05479">
    <property type="entry name" value="RP_DDI"/>
    <property type="match status" value="1"/>
</dbReference>
<dbReference type="Gene3D" id="2.40.70.10">
    <property type="entry name" value="Acid Proteases"/>
    <property type="match status" value="1"/>
</dbReference>
<sequence>MKISLVRQDRDDDIMPYDVSTETSVGDLKAIIAAETDLPPASFTIVHNDTPLLDDSKTLGAAGISDGDLMSLVLQSASSSSSNNPPQGQGSSDASVNAQVEELRQRLLASPEMQRTYGERMPDLLSNLNNPTAFRETVISLETQRRAAQDQHDTQLAALNNDVNEENQAKILEMIRQEQIDREMETTMQTNPELFGRVTMLYVDVHVNGTPVKAFVDSGAQATIMSPDCAERCNVTRLIDRRWQGTARGVGTARILGRVHRAALRLGHDEVPCAFTVMEGKDVDLLLGLDMLKRYQACIDLAQGRLVFPGGQSVPFLPESEIPKSFEEAAAQEPTVAGPGDVEDMKGDGMMWTFCSCSSTKKEPLMLIA</sequence>
<name>A0A5N6L307_9ROSI</name>
<gene>
    <name evidence="7" type="ORF">FH972_026118</name>
</gene>
<dbReference type="SUPFAM" id="SSF54236">
    <property type="entry name" value="Ubiquitin-like"/>
    <property type="match status" value="1"/>
</dbReference>
<evidence type="ECO:0000256" key="4">
    <source>
        <dbReference type="ARBA" id="ARBA00022801"/>
    </source>
</evidence>
<dbReference type="InterPro" id="IPR021109">
    <property type="entry name" value="Peptidase_aspartic_dom_sf"/>
</dbReference>
<evidence type="ECO:0000256" key="2">
    <source>
        <dbReference type="ARBA" id="ARBA00022670"/>
    </source>
</evidence>
<organism evidence="7 8">
    <name type="scientific">Carpinus fangiana</name>
    <dbReference type="NCBI Taxonomy" id="176857"/>
    <lineage>
        <taxon>Eukaryota</taxon>
        <taxon>Viridiplantae</taxon>
        <taxon>Streptophyta</taxon>
        <taxon>Embryophyta</taxon>
        <taxon>Tracheophyta</taxon>
        <taxon>Spermatophyta</taxon>
        <taxon>Magnoliopsida</taxon>
        <taxon>eudicotyledons</taxon>
        <taxon>Gunneridae</taxon>
        <taxon>Pentapetalae</taxon>
        <taxon>rosids</taxon>
        <taxon>fabids</taxon>
        <taxon>Fagales</taxon>
        <taxon>Betulaceae</taxon>
        <taxon>Carpinus</taxon>
    </lineage>
</organism>
<evidence type="ECO:0000313" key="7">
    <source>
        <dbReference type="EMBL" id="KAB8648460.1"/>
    </source>
</evidence>
<evidence type="ECO:0000256" key="1">
    <source>
        <dbReference type="ARBA" id="ARBA00009136"/>
    </source>
</evidence>
<keyword evidence="4" id="KW-0378">Hydrolase</keyword>
<evidence type="ECO:0000256" key="5">
    <source>
        <dbReference type="SAM" id="MobiDB-lite"/>
    </source>
</evidence>
<dbReference type="CDD" id="cd01796">
    <property type="entry name" value="Ubl_Ddi1_like"/>
    <property type="match status" value="1"/>
</dbReference>
<dbReference type="OrthoDB" id="1047367at2759"/>
<evidence type="ECO:0000259" key="6">
    <source>
        <dbReference type="PROSITE" id="PS50053"/>
    </source>
</evidence>
<evidence type="ECO:0000313" key="8">
    <source>
        <dbReference type="Proteomes" id="UP000327013"/>
    </source>
</evidence>
<dbReference type="GO" id="GO:0004190">
    <property type="term" value="F:aspartic-type endopeptidase activity"/>
    <property type="evidence" value="ECO:0007669"/>
    <property type="project" value="UniProtKB-KW"/>
</dbReference>
<dbReference type="GO" id="GO:0006508">
    <property type="term" value="P:proteolysis"/>
    <property type="evidence" value="ECO:0007669"/>
    <property type="project" value="UniProtKB-KW"/>
</dbReference>
<dbReference type="PANTHER" id="PTHR12917">
    <property type="entry name" value="ASPARTYL PROTEASE DDI-RELATED"/>
    <property type="match status" value="1"/>
</dbReference>
<dbReference type="InterPro" id="IPR033882">
    <property type="entry name" value="DDI1_N"/>
</dbReference>
<dbReference type="PANTHER" id="PTHR12917:SF1">
    <property type="entry name" value="AT13091P"/>
    <property type="match status" value="1"/>
</dbReference>
<keyword evidence="2" id="KW-0645">Protease</keyword>
<dbReference type="PROSITE" id="PS50053">
    <property type="entry name" value="UBIQUITIN_2"/>
    <property type="match status" value="1"/>
</dbReference>
<dbReference type="InterPro" id="IPR000626">
    <property type="entry name" value="Ubiquitin-like_dom"/>
</dbReference>
<reference evidence="7 8" key="1">
    <citation type="submission" date="2019-06" db="EMBL/GenBank/DDBJ databases">
        <title>A chromosomal-level reference genome of Carpinus fangiana (Coryloideae, Betulaceae).</title>
        <authorList>
            <person name="Yang X."/>
            <person name="Wang Z."/>
            <person name="Zhang L."/>
            <person name="Hao G."/>
            <person name="Liu J."/>
            <person name="Yang Y."/>
        </authorList>
    </citation>
    <scope>NUCLEOTIDE SEQUENCE [LARGE SCALE GENOMIC DNA]</scope>
    <source>
        <strain evidence="7">Cfa_2016G</strain>
        <tissue evidence="7">Leaf</tissue>
    </source>
</reference>
<dbReference type="Pfam" id="PF00240">
    <property type="entry name" value="ubiquitin"/>
    <property type="match status" value="1"/>
</dbReference>
<dbReference type="EMBL" id="VIBQ01000080">
    <property type="protein sequence ID" value="KAB8648460.1"/>
    <property type="molecule type" value="Genomic_DNA"/>
</dbReference>
<feature type="region of interest" description="Disordered" evidence="5">
    <location>
        <begin position="75"/>
        <end position="96"/>
    </location>
</feature>
<dbReference type="AlphaFoldDB" id="A0A5N6L307"/>
<dbReference type="SUPFAM" id="SSF50630">
    <property type="entry name" value="Acid proteases"/>
    <property type="match status" value="1"/>
</dbReference>
<dbReference type="InterPro" id="IPR029071">
    <property type="entry name" value="Ubiquitin-like_domsf"/>
</dbReference>
<dbReference type="SMART" id="SM00213">
    <property type="entry name" value="UBQ"/>
    <property type="match status" value="1"/>
</dbReference>
<keyword evidence="8" id="KW-1185">Reference proteome</keyword>